<dbReference type="SUPFAM" id="SSF52540">
    <property type="entry name" value="P-loop containing nucleoside triphosphate hydrolases"/>
    <property type="match status" value="1"/>
</dbReference>
<comment type="function">
    <text evidence="5">Small GTPase required for proper localization of RNA polymerase II and III (RNAPII and RNAPIII). May act at an RNAP assembly step prior to nuclear import.</text>
</comment>
<evidence type="ECO:0000256" key="1">
    <source>
        <dbReference type="ARBA" id="ARBA00005290"/>
    </source>
</evidence>
<dbReference type="VEuPathDB" id="CryptoDB:Chro.70020"/>
<dbReference type="PANTHER" id="PTHR21231">
    <property type="entry name" value="XPA-BINDING PROTEIN 1-RELATED"/>
    <property type="match status" value="1"/>
</dbReference>
<evidence type="ECO:0000256" key="3">
    <source>
        <dbReference type="ARBA" id="ARBA00022801"/>
    </source>
</evidence>
<dbReference type="PANTHER" id="PTHR21231:SF3">
    <property type="entry name" value="GPN-LOOP GTPASE 2"/>
    <property type="match status" value="1"/>
</dbReference>
<reference evidence="7 8" key="1">
    <citation type="submission" date="2014-11" db="EMBL/GenBank/DDBJ databases">
        <title>Comparative genomic analysis of Cryptosporidium hominis reveals occurrence of genetic recombination in virulent subtypes.</title>
        <authorList>
            <person name="Guo Y."/>
            <person name="Tang K."/>
            <person name="Frace M."/>
            <person name="Li N."/>
            <person name="Roellig D.M."/>
            <person name="Sammons S."/>
            <person name="Knipe K."/>
            <person name="Rowe L."/>
            <person name="Feng Y."/>
            <person name="Xiao L."/>
        </authorList>
    </citation>
    <scope>NUCLEOTIDE SEQUENCE [LARGE SCALE GENOMIC DNA]</scope>
    <source>
        <strain evidence="7">30976</strain>
    </source>
</reference>
<dbReference type="GO" id="GO:0005737">
    <property type="term" value="C:cytoplasm"/>
    <property type="evidence" value="ECO:0007669"/>
    <property type="project" value="TreeGrafter"/>
</dbReference>
<evidence type="ECO:0000313" key="6">
    <source>
        <dbReference type="EMBL" id="CUV06984.1"/>
    </source>
</evidence>
<dbReference type="InterPro" id="IPR004130">
    <property type="entry name" value="Gpn"/>
</dbReference>
<dbReference type="AlphaFoldDB" id="A0A0S4THW5"/>
<evidence type="ECO:0000313" key="8">
    <source>
        <dbReference type="Proteomes" id="UP001429100"/>
    </source>
</evidence>
<name>A0A0S4THW5_CRYHO</name>
<dbReference type="OrthoDB" id="5839at2759"/>
<dbReference type="Pfam" id="PF03029">
    <property type="entry name" value="ATP_bind_1"/>
    <property type="match status" value="1"/>
</dbReference>
<dbReference type="VEuPathDB" id="CryptoDB:GY17_00003241"/>
<keyword evidence="4 5" id="KW-0342">GTP-binding</keyword>
<proteinExistence type="inferred from homology"/>
<evidence type="ECO:0000256" key="4">
    <source>
        <dbReference type="ARBA" id="ARBA00023134"/>
    </source>
</evidence>
<dbReference type="Proteomes" id="UP001429100">
    <property type="component" value="Unassembled WGS sequence"/>
</dbReference>
<keyword evidence="2 5" id="KW-0547">Nucleotide-binding</keyword>
<dbReference type="EMBL" id="JTAI01000003">
    <property type="protein sequence ID" value="PPS95972.1"/>
    <property type="molecule type" value="Genomic_DNA"/>
</dbReference>
<sequence length="313" mass="36025">MTLFGQVLIGPPGSGKTTFVHGMHQMCTALNRPNIIVNLDPANENVPYIPDVDVRDLINFENVMNEHKLGPNGALVYCMEYLQVNIDWLIDEIRAKRKNSSYILIDIPGQVELYTHNYILREILLVLAKDLDIRLTAVHLIDSTLLSSPTNYISALLVSLSAQMSIELPYLNVFSKIDLLEHFKDDLPFKLEYFSQLEDLNQLLTFWKHESNMGDHPLFLKYKGFQSELVDLVEDSSIMQFIPVDINDKDSVLQILQLIDKSNGFSMLSEYSEYSALGIETNINMLPNEEMYGTIYERYIEKYQENQNSKEEK</sequence>
<keyword evidence="3 5" id="KW-0378">Hydrolase</keyword>
<evidence type="ECO:0000313" key="7">
    <source>
        <dbReference type="EMBL" id="PPS95972.1"/>
    </source>
</evidence>
<keyword evidence="8" id="KW-1185">Reference proteome</keyword>
<dbReference type="VEuPathDB" id="CryptoDB:CHUDEA7_80"/>
<dbReference type="Gene3D" id="3.40.50.300">
    <property type="entry name" value="P-loop containing nucleotide triphosphate hydrolases"/>
    <property type="match status" value="1"/>
</dbReference>
<dbReference type="InterPro" id="IPR030231">
    <property type="entry name" value="Gpn2"/>
</dbReference>
<reference evidence="6" key="2">
    <citation type="submission" date="2015-08" db="EMBL/GenBank/DDBJ databases">
        <authorList>
            <person name="Babu N.S."/>
            <person name="Beckwith C.J."/>
            <person name="Beseler K.G."/>
            <person name="Brison A."/>
            <person name="Carone J.V."/>
            <person name="Caskin T.P."/>
            <person name="Diamond M."/>
            <person name="Durham M.E."/>
            <person name="Foxe J.M."/>
            <person name="Go M."/>
            <person name="Henderson B.A."/>
            <person name="Jones I.B."/>
            <person name="McGettigan J.A."/>
            <person name="Micheletti S.J."/>
            <person name="Nasrallah M.E."/>
            <person name="Ortiz D."/>
            <person name="Piller C.R."/>
            <person name="Privatt S.R."/>
            <person name="Schneider S.L."/>
            <person name="Sharp S."/>
            <person name="Smith T.C."/>
            <person name="Stanton J.D."/>
            <person name="Ullery H.E."/>
            <person name="Wilson R.J."/>
            <person name="Serrano M.G."/>
            <person name="Buck G."/>
            <person name="Lee V."/>
            <person name="Wang Y."/>
            <person name="Carvalho R."/>
            <person name="Voegtly L."/>
            <person name="Shi R."/>
            <person name="Duckworth R."/>
            <person name="Johnson A."/>
            <person name="Loviza R."/>
            <person name="Walstead R."/>
            <person name="Shah Z."/>
            <person name="Kiflezghi M."/>
            <person name="Wade K."/>
            <person name="Ball S.L."/>
            <person name="Bradley K.W."/>
            <person name="Asai D.J."/>
            <person name="Bowman C.A."/>
            <person name="Russell D.A."/>
            <person name="Pope W.H."/>
            <person name="Jacobs-Sera D."/>
            <person name="Hendrix R.W."/>
            <person name="Hatfull G.F."/>
        </authorList>
    </citation>
    <scope>NUCLEOTIDE SEQUENCE [LARGE SCALE GENOMIC DNA]</scope>
</reference>
<evidence type="ECO:0000256" key="5">
    <source>
        <dbReference type="RuleBase" id="RU365059"/>
    </source>
</evidence>
<dbReference type="InterPro" id="IPR027417">
    <property type="entry name" value="P-loop_NTPase"/>
</dbReference>
<gene>
    <name evidence="6" type="ORF">CHUDEA7_80</name>
    <name evidence="7" type="ORF">GY17_00003241</name>
</gene>
<dbReference type="GO" id="GO:0005525">
    <property type="term" value="F:GTP binding"/>
    <property type="evidence" value="ECO:0007669"/>
    <property type="project" value="UniProtKB-KW"/>
</dbReference>
<accession>A0A0S4THW5</accession>
<dbReference type="Proteomes" id="UP000199752">
    <property type="component" value="Chromosome 7"/>
</dbReference>
<comment type="subunit">
    <text evidence="5">Binds to RNA polymerase II (RNAPII).</text>
</comment>
<dbReference type="EMBL" id="LN877953">
    <property type="protein sequence ID" value="CUV06984.1"/>
    <property type="molecule type" value="Genomic_DNA"/>
</dbReference>
<dbReference type="GO" id="GO:0003924">
    <property type="term" value="F:GTPase activity"/>
    <property type="evidence" value="ECO:0007669"/>
    <property type="project" value="TreeGrafter"/>
</dbReference>
<dbReference type="FunFam" id="3.40.50.300:FF:000338">
    <property type="entry name" value="GPN-loop GTPase 2"/>
    <property type="match status" value="1"/>
</dbReference>
<protein>
    <recommendedName>
        <fullName evidence="5">GPN-loop GTPase 2</fullName>
    </recommendedName>
</protein>
<comment type="similarity">
    <text evidence="1 5">Belongs to the GPN-loop GTPase family.</text>
</comment>
<evidence type="ECO:0000256" key="2">
    <source>
        <dbReference type="ARBA" id="ARBA00022741"/>
    </source>
</evidence>
<dbReference type="CDD" id="cd17871">
    <property type="entry name" value="GPN2"/>
    <property type="match status" value="1"/>
</dbReference>
<dbReference type="VEuPathDB" id="CryptoDB:ChTU502y2012_407g0040"/>
<reference evidence="7 8" key="3">
    <citation type="submission" date="2017-10" db="EMBL/GenBank/DDBJ databases">
        <title>Consistent, comparative and evidence-based genome annotation and re-annotation for the closely-related species, Cryptosporidium parvum, C. hominis and C. tyzzeri.</title>
        <authorList>
            <person name="Baptista R.P."/>
            <person name="Li Y."/>
            <person name="Sateriale A."/>
            <person name="Striepen B."/>
            <person name="Kissinger J.C."/>
        </authorList>
    </citation>
    <scope>NUCLEOTIDE SEQUENCE [LARGE SCALE GENOMIC DNA]</scope>
    <source>
        <strain evidence="7">30976</strain>
    </source>
</reference>
<organism evidence="6">
    <name type="scientific">Cryptosporidium hominis</name>
    <dbReference type="NCBI Taxonomy" id="237895"/>
    <lineage>
        <taxon>Eukaryota</taxon>
        <taxon>Sar</taxon>
        <taxon>Alveolata</taxon>
        <taxon>Apicomplexa</taxon>
        <taxon>Conoidasida</taxon>
        <taxon>Coccidia</taxon>
        <taxon>Eucoccidiorida</taxon>
        <taxon>Eimeriorina</taxon>
        <taxon>Cryptosporidiidae</taxon>
        <taxon>Cryptosporidium</taxon>
    </lineage>
</organism>